<keyword evidence="2" id="KW-0472">Membrane</keyword>
<proteinExistence type="predicted"/>
<feature type="transmembrane region" description="Helical" evidence="2">
    <location>
        <begin position="108"/>
        <end position="141"/>
    </location>
</feature>
<name>M0D601_9EURY</name>
<keyword evidence="2" id="KW-1133">Transmembrane helix</keyword>
<evidence type="ECO:0000256" key="2">
    <source>
        <dbReference type="SAM" id="Phobius"/>
    </source>
</evidence>
<keyword evidence="2" id="KW-0812">Transmembrane</keyword>
<evidence type="ECO:0000313" key="4">
    <source>
        <dbReference type="Proteomes" id="UP000011572"/>
    </source>
</evidence>
<evidence type="ECO:0000313" key="3">
    <source>
        <dbReference type="EMBL" id="ELZ30107.1"/>
    </source>
</evidence>
<feature type="compositionally biased region" description="Basic and acidic residues" evidence="1">
    <location>
        <begin position="318"/>
        <end position="329"/>
    </location>
</feature>
<dbReference type="PATRIC" id="fig|1227486.3.peg.2583"/>
<reference evidence="3 4" key="1">
    <citation type="journal article" date="2014" name="PLoS Genet.">
        <title>Phylogenetically driven sequencing of extremely halophilic archaea reveals strategies for static and dynamic osmo-response.</title>
        <authorList>
            <person name="Becker E.A."/>
            <person name="Seitzer P.M."/>
            <person name="Tritt A."/>
            <person name="Larsen D."/>
            <person name="Krusor M."/>
            <person name="Yao A.I."/>
            <person name="Wu D."/>
            <person name="Madern D."/>
            <person name="Eisen J.A."/>
            <person name="Darling A.E."/>
            <person name="Facciotti M.T."/>
        </authorList>
    </citation>
    <scope>NUCLEOTIDE SEQUENCE [LARGE SCALE GENOMIC DNA]</scope>
    <source>
        <strain evidence="3 4">JCM 10247</strain>
    </source>
</reference>
<dbReference type="EMBL" id="AOIW01000066">
    <property type="protein sequence ID" value="ELZ30107.1"/>
    <property type="molecule type" value="Genomic_DNA"/>
</dbReference>
<sequence length="338" mass="37986">MGKGKGSLSFTRQDLRKSTKFVEGDYSGINPRQFYRKLKRSIEEIQEESDFKYTTHGSQDTDLDIQSEDVGSKTGTVEGRLQAESDWAKIGESEIEYRPYGPHGALGIVVGGLLFLLGLAGAIEIAILGMLVLGGGAYAYWQTEVGTYPVMREDVIRVLLTGEVSERTVDNDGASRTDMFANMSVIFSGDAFVAVGTSEMDRHDWPMRLELLSQVAEWRNRCVNNSSNEVEVPGGFMYMLKGWTKRDSSEIKREVQRIQQPLLDADFDLRERYADILREQLHGALETELDQHEADLRSELESLAQDLNIYVEREGMTHTDNVERTRADAAGELDPENL</sequence>
<comment type="caution">
    <text evidence="3">The sequence shown here is derived from an EMBL/GenBank/DDBJ whole genome shotgun (WGS) entry which is preliminary data.</text>
</comment>
<dbReference type="RefSeq" id="WP_007345873.1">
    <property type="nucleotide sequence ID" value="NZ_AOIW01000066.1"/>
</dbReference>
<evidence type="ECO:0000256" key="1">
    <source>
        <dbReference type="SAM" id="MobiDB-lite"/>
    </source>
</evidence>
<feature type="region of interest" description="Disordered" evidence="1">
    <location>
        <begin position="318"/>
        <end position="338"/>
    </location>
</feature>
<accession>M0D601</accession>
<dbReference type="Proteomes" id="UP000011572">
    <property type="component" value="Unassembled WGS sequence"/>
</dbReference>
<organism evidence="3 4">
    <name type="scientific">Halorubrum distributum JCM 10247</name>
    <dbReference type="NCBI Taxonomy" id="1227486"/>
    <lineage>
        <taxon>Archaea</taxon>
        <taxon>Methanobacteriati</taxon>
        <taxon>Methanobacteriota</taxon>
        <taxon>Stenosarchaea group</taxon>
        <taxon>Halobacteria</taxon>
        <taxon>Halobacteriales</taxon>
        <taxon>Haloferacaceae</taxon>
        <taxon>Halorubrum</taxon>
        <taxon>Halorubrum distributum group</taxon>
    </lineage>
</organism>
<gene>
    <name evidence="3" type="ORF">C473_13354</name>
</gene>
<protein>
    <submittedName>
        <fullName evidence="3">Uncharacterized protein</fullName>
    </submittedName>
</protein>
<dbReference type="AlphaFoldDB" id="M0D601"/>